<name>A0AAE0Q819_9TELE</name>
<keyword evidence="2" id="KW-1185">Reference proteome</keyword>
<feature type="non-terminal residue" evidence="1">
    <location>
        <position position="125"/>
    </location>
</feature>
<organism evidence="1 2">
    <name type="scientific">Hemibagrus guttatus</name>
    <dbReference type="NCBI Taxonomy" id="175788"/>
    <lineage>
        <taxon>Eukaryota</taxon>
        <taxon>Metazoa</taxon>
        <taxon>Chordata</taxon>
        <taxon>Craniata</taxon>
        <taxon>Vertebrata</taxon>
        <taxon>Euteleostomi</taxon>
        <taxon>Actinopterygii</taxon>
        <taxon>Neopterygii</taxon>
        <taxon>Teleostei</taxon>
        <taxon>Ostariophysi</taxon>
        <taxon>Siluriformes</taxon>
        <taxon>Bagridae</taxon>
        <taxon>Hemibagrus</taxon>
    </lineage>
</organism>
<comment type="caution">
    <text evidence="1">The sequence shown here is derived from an EMBL/GenBank/DDBJ whole genome shotgun (WGS) entry which is preliminary data.</text>
</comment>
<proteinExistence type="predicted"/>
<gene>
    <name evidence="1" type="ORF">QTP70_024585</name>
</gene>
<dbReference type="Proteomes" id="UP001274896">
    <property type="component" value="Unassembled WGS sequence"/>
</dbReference>
<evidence type="ECO:0000313" key="2">
    <source>
        <dbReference type="Proteomes" id="UP001274896"/>
    </source>
</evidence>
<protein>
    <submittedName>
        <fullName evidence="1">Uncharacterized protein</fullName>
    </submittedName>
</protein>
<accession>A0AAE0Q819</accession>
<dbReference type="AlphaFoldDB" id="A0AAE0Q819"/>
<evidence type="ECO:0000313" key="1">
    <source>
        <dbReference type="EMBL" id="KAK3515570.1"/>
    </source>
</evidence>
<sequence>NSSQTTFEKWHTSYKEKVIREAESLTSTPMLESLLRSPRNQWHDESSESCPVKREHRISVLLRPLTICLCSKRSLEEQLENQEGHLQPYLPASGNSKHSISTFYIVLDKKLIPCQGTTSLAAFTL</sequence>
<reference evidence="1" key="1">
    <citation type="submission" date="2023-06" db="EMBL/GenBank/DDBJ databases">
        <title>Male Hemibagrus guttatus genome.</title>
        <authorList>
            <person name="Bian C."/>
        </authorList>
    </citation>
    <scope>NUCLEOTIDE SEQUENCE</scope>
    <source>
        <strain evidence="1">Male_cb2023</strain>
        <tissue evidence="1">Muscle</tissue>
    </source>
</reference>
<dbReference type="EMBL" id="JAUCMX010000020">
    <property type="protein sequence ID" value="KAK3515570.1"/>
    <property type="molecule type" value="Genomic_DNA"/>
</dbReference>